<name>A0AC34F5R3_9BILA</name>
<evidence type="ECO:0000313" key="2">
    <source>
        <dbReference type="WBParaSite" id="ES5_v2.g12481.t1"/>
    </source>
</evidence>
<sequence>MSLLQYEQFMENLRTKLHLRNPRVVNVLSELYGTTIFIFMGIGIVAQYILSYEKMNTWIQINIGWGFALALSVLICSKTSGGHLNPAVSFLFVTQKMLSFPDFILYTIVQILGAFIGAGLSYFVYYDQVQHFSGDLRAVYGPKATAGMFCSFPAPHVSNFRCFVDQVFGTALLTTFISGIIDKRNGIPNYLHSLLFGITLITIGTAYGMNLGYPINPARDLGPRIFASFIYGTEVFVYHDYYFWIPVIAPFFGAVLGSWLYHLIVGFQIQEEKRIIVLERTTTEELHQLSE</sequence>
<dbReference type="WBParaSite" id="ES5_v2.g12481.t1">
    <property type="protein sequence ID" value="ES5_v2.g12481.t1"/>
    <property type="gene ID" value="ES5_v2.g12481"/>
</dbReference>
<proteinExistence type="predicted"/>
<evidence type="ECO:0000313" key="1">
    <source>
        <dbReference type="Proteomes" id="UP000887579"/>
    </source>
</evidence>
<organism evidence="1 2">
    <name type="scientific">Panagrolaimus sp. ES5</name>
    <dbReference type="NCBI Taxonomy" id="591445"/>
    <lineage>
        <taxon>Eukaryota</taxon>
        <taxon>Metazoa</taxon>
        <taxon>Ecdysozoa</taxon>
        <taxon>Nematoda</taxon>
        <taxon>Chromadorea</taxon>
        <taxon>Rhabditida</taxon>
        <taxon>Tylenchina</taxon>
        <taxon>Panagrolaimomorpha</taxon>
        <taxon>Panagrolaimoidea</taxon>
        <taxon>Panagrolaimidae</taxon>
        <taxon>Panagrolaimus</taxon>
    </lineage>
</organism>
<dbReference type="Proteomes" id="UP000887579">
    <property type="component" value="Unplaced"/>
</dbReference>
<reference evidence="2" key="1">
    <citation type="submission" date="2022-11" db="UniProtKB">
        <authorList>
            <consortium name="WormBaseParasite"/>
        </authorList>
    </citation>
    <scope>IDENTIFICATION</scope>
</reference>
<protein>
    <submittedName>
        <fullName evidence="2">Aquaporin</fullName>
    </submittedName>
</protein>
<accession>A0AC34F5R3</accession>